<dbReference type="Proteomes" id="UP001230328">
    <property type="component" value="Unassembled WGS sequence"/>
</dbReference>
<dbReference type="RefSeq" id="WP_307517527.1">
    <property type="nucleotide sequence ID" value="NZ_JAUSZI010000002.1"/>
</dbReference>
<protein>
    <recommendedName>
        <fullName evidence="5">ISKra4 family transposase</fullName>
    </recommendedName>
</protein>
<evidence type="ECO:0008006" key="5">
    <source>
        <dbReference type="Google" id="ProtNLM"/>
    </source>
</evidence>
<feature type="compositionally biased region" description="Low complexity" evidence="1">
    <location>
        <begin position="268"/>
        <end position="278"/>
    </location>
</feature>
<evidence type="ECO:0000256" key="1">
    <source>
        <dbReference type="SAM" id="MobiDB-lite"/>
    </source>
</evidence>
<accession>A0ABU0TB88</accession>
<organism evidence="3 4">
    <name type="scientific">Streptomyces umbrinus</name>
    <dbReference type="NCBI Taxonomy" id="67370"/>
    <lineage>
        <taxon>Bacteria</taxon>
        <taxon>Bacillati</taxon>
        <taxon>Actinomycetota</taxon>
        <taxon>Actinomycetes</taxon>
        <taxon>Kitasatosporales</taxon>
        <taxon>Streptomycetaceae</taxon>
        <taxon>Streptomyces</taxon>
        <taxon>Streptomyces phaeochromogenes group</taxon>
    </lineage>
</organism>
<proteinExistence type="predicted"/>
<dbReference type="EMBL" id="JAUSZI010000002">
    <property type="protein sequence ID" value="MDQ1022655.1"/>
    <property type="molecule type" value="Genomic_DNA"/>
</dbReference>
<keyword evidence="4" id="KW-1185">Reference proteome</keyword>
<name>A0ABU0TB88_9ACTN</name>
<dbReference type="EMBL" id="JAUSZI010000002">
    <property type="protein sequence ID" value="MDQ1033070.1"/>
    <property type="molecule type" value="Genomic_DNA"/>
</dbReference>
<dbReference type="NCBIfam" id="NF033572">
    <property type="entry name" value="transpos_ISKra4"/>
    <property type="match status" value="1"/>
</dbReference>
<sequence length="510" mass="56556">MEPYDAFDAIDPFTAATRAFDCLKGALAGPESAALSHHELEDLVGLQGRELLRLLFQAHLDLREKREREQLLQTKDQVVRGADGHVRPHHETGHSRLLACVFGTVTITRCAWRGKGQSSVHPADAELSLPAHLHSHGLRRLAVLEAVRGSYDQAKEAIDRSCGRVLGKRQAELLVVAAAVDVDDFYRCTIPHPSTAATALVMQVDGKGVVMRPEALRPATLKAHLNGRRALRTRLAPGEKPHRKRMATLACVFDTDPAPRRPHDVIAPPEGRSTTRTPRPGPRAQRKWLTASLVHPPEHVIAAAFDQAEARDRDHLRDWIVLVDGARHQLELIRAEADRRHIKVHVLLDFVHVAEYVWAAAHCFHKPGTPDAEVWVAAHLTTVLHGQADRAAAEITAEADRAHLHGTRRESADACVRYLTGHLDQLRYDTALAAGWPIATGPIEGACRHLIGDRLDITGSRWGLDGAEAVLTLRALIDNGDFAAYWRHHLAREHERLYPTPDQHNYDLTA</sequence>
<feature type="region of interest" description="Disordered" evidence="1">
    <location>
        <begin position="260"/>
        <end position="283"/>
    </location>
</feature>
<evidence type="ECO:0000313" key="4">
    <source>
        <dbReference type="Proteomes" id="UP001230328"/>
    </source>
</evidence>
<evidence type="ECO:0000313" key="3">
    <source>
        <dbReference type="EMBL" id="MDQ1033070.1"/>
    </source>
</evidence>
<reference evidence="3 4" key="1">
    <citation type="submission" date="2023-07" db="EMBL/GenBank/DDBJ databases">
        <title>Comparative genomics of wheat-associated soil bacteria to identify genetic determinants of phenazine resistance.</title>
        <authorList>
            <person name="Mouncey N."/>
        </authorList>
    </citation>
    <scope>NUCLEOTIDE SEQUENCE [LARGE SCALE GENOMIC DNA]</scope>
    <source>
        <strain evidence="3 4">V2I4</strain>
    </source>
</reference>
<comment type="caution">
    <text evidence="3">The sequence shown here is derived from an EMBL/GenBank/DDBJ whole genome shotgun (WGS) entry which is preliminary data.</text>
</comment>
<evidence type="ECO:0000313" key="2">
    <source>
        <dbReference type="EMBL" id="MDQ1022655.1"/>
    </source>
</evidence>
<gene>
    <name evidence="2" type="ORF">QF035_000237</name>
    <name evidence="3" type="ORF">QF035_010652</name>
</gene>